<reference evidence="2" key="3">
    <citation type="submission" date="2018-08" db="UniProtKB">
        <authorList>
            <consortium name="EnsemblPlants"/>
        </authorList>
    </citation>
    <scope>IDENTIFICATION</scope>
    <source>
        <strain evidence="2">cv. Bd21</strain>
    </source>
</reference>
<evidence type="ECO:0000313" key="1">
    <source>
        <dbReference type="EMBL" id="PNT78225.1"/>
    </source>
</evidence>
<accession>A0A2K2DVC1</accession>
<dbReference type="Gramene" id="PNT78225">
    <property type="protein sequence ID" value="PNT78225"/>
    <property type="gene ID" value="BRADI_1g75536v3"/>
</dbReference>
<proteinExistence type="predicted"/>
<name>A0A2K2DVC1_BRADI</name>
<evidence type="ECO:0008006" key="4">
    <source>
        <dbReference type="Google" id="ProtNLM"/>
    </source>
</evidence>
<reference evidence="1 2" key="1">
    <citation type="journal article" date="2010" name="Nature">
        <title>Genome sequencing and analysis of the model grass Brachypodium distachyon.</title>
        <authorList>
            <consortium name="International Brachypodium Initiative"/>
        </authorList>
    </citation>
    <scope>NUCLEOTIDE SEQUENCE [LARGE SCALE GENOMIC DNA]</scope>
    <source>
        <strain evidence="1 2">Bd21</strain>
    </source>
</reference>
<dbReference type="OrthoDB" id="692770at2759"/>
<dbReference type="Proteomes" id="UP000008810">
    <property type="component" value="Chromosome 1"/>
</dbReference>
<organism evidence="1">
    <name type="scientific">Brachypodium distachyon</name>
    <name type="common">Purple false brome</name>
    <name type="synonym">Trachynia distachya</name>
    <dbReference type="NCBI Taxonomy" id="15368"/>
    <lineage>
        <taxon>Eukaryota</taxon>
        <taxon>Viridiplantae</taxon>
        <taxon>Streptophyta</taxon>
        <taxon>Embryophyta</taxon>
        <taxon>Tracheophyta</taxon>
        <taxon>Spermatophyta</taxon>
        <taxon>Magnoliopsida</taxon>
        <taxon>Liliopsida</taxon>
        <taxon>Poales</taxon>
        <taxon>Poaceae</taxon>
        <taxon>BOP clade</taxon>
        <taxon>Pooideae</taxon>
        <taxon>Stipodae</taxon>
        <taxon>Brachypodieae</taxon>
        <taxon>Brachypodium</taxon>
    </lineage>
</organism>
<evidence type="ECO:0000313" key="3">
    <source>
        <dbReference type="Proteomes" id="UP000008810"/>
    </source>
</evidence>
<dbReference type="PANTHER" id="PTHR31325">
    <property type="entry name" value="OS01G0798800 PROTEIN-RELATED"/>
    <property type="match status" value="1"/>
</dbReference>
<keyword evidence="3" id="KW-1185">Reference proteome</keyword>
<dbReference type="InterPro" id="IPR007658">
    <property type="entry name" value="DUF594"/>
</dbReference>
<protein>
    <recommendedName>
        <fullName evidence="4">DUF4220 domain-containing protein</fullName>
    </recommendedName>
</protein>
<dbReference type="EnsemblPlants" id="PNT78225">
    <property type="protein sequence ID" value="PNT78225"/>
    <property type="gene ID" value="BRADI_1g75536v3"/>
</dbReference>
<sequence length="391" mass="43918">MNAAALYRMIEDEYGLLMEASFVGLFARNEKYTTRMSILSCLRCKDYVDQHWCMQPSNSSTRITILVLGHVKRWWKQHIRNAADYTRFNNLRGQLTIQQMECSKVLESSIKRSFDESVLLWHIATDLCFYSKGASPDGDEATVQYRKMSIIAEFAVSFTKSILESFGASEISWKSKETCCTIATGWCREMSNYMMYLLFAKPEMLMAGTRRNLFLVAYGQLKEILEDQELQQQPVAERAIAQKIITKVKESPGGGSFVHDAWDLAEALLAIPNEKEMWEVIQGVWVEMLCFSASRCRGYLHAKSLGTGGELLTFVWLLWSHMGMETLAERMQGTDVELPAGGDGDGEGEGIASAFHLGNRFTSAGISMASAIVEDDEEELIDAMLAIGEDG</sequence>
<dbReference type="Pfam" id="PF04578">
    <property type="entry name" value="DUF594"/>
    <property type="match status" value="1"/>
</dbReference>
<dbReference type="STRING" id="15368.A0A2K2DVC1"/>
<reference evidence="1" key="2">
    <citation type="submission" date="2017-06" db="EMBL/GenBank/DDBJ databases">
        <title>WGS assembly of Brachypodium distachyon.</title>
        <authorList>
            <consortium name="The International Brachypodium Initiative"/>
            <person name="Lucas S."/>
            <person name="Harmon-Smith M."/>
            <person name="Lail K."/>
            <person name="Tice H."/>
            <person name="Grimwood J."/>
            <person name="Bruce D."/>
            <person name="Barry K."/>
            <person name="Shu S."/>
            <person name="Lindquist E."/>
            <person name="Wang M."/>
            <person name="Pitluck S."/>
            <person name="Vogel J.P."/>
            <person name="Garvin D.F."/>
            <person name="Mockler T.C."/>
            <person name="Schmutz J."/>
            <person name="Rokhsar D."/>
            <person name="Bevan M.W."/>
        </authorList>
    </citation>
    <scope>NUCLEOTIDE SEQUENCE</scope>
    <source>
        <strain evidence="1">Bd21</strain>
    </source>
</reference>
<evidence type="ECO:0000313" key="2">
    <source>
        <dbReference type="EnsemblPlants" id="PNT78225"/>
    </source>
</evidence>
<dbReference type="EMBL" id="CM000880">
    <property type="protein sequence ID" value="PNT78225.1"/>
    <property type="molecule type" value="Genomic_DNA"/>
</dbReference>
<dbReference type="InParanoid" id="A0A2K2DVC1"/>
<dbReference type="AlphaFoldDB" id="A0A2K2DVC1"/>
<gene>
    <name evidence="1" type="ORF">BRADI_1g75536v3</name>
</gene>